<evidence type="ECO:0000313" key="2">
    <source>
        <dbReference type="Proteomes" id="UP000263517"/>
    </source>
</evidence>
<sequence length="196" mass="21890">MPSRETFAYRRAAKLKAERAVEDSSKLVDGVYGKAADDFQTFCTLLDKPPAAHMLEWYSYLITGDSNKYLLDIAGPNLDILAPRGSAKSTCLNMFTAWIIGRHTSAKKPLQIIYVSYNINTAIPKSRIIRQIIDSPEFRKVFPKVKLKAGMQSDIGWAVDFDYAGINRTGEEEFTLRAAGLRGSITSKRAHLVIVD</sequence>
<accession>A0A350P8V5</accession>
<organism evidence="1 2">
    <name type="scientific">Alteromonas australica</name>
    <dbReference type="NCBI Taxonomy" id="589873"/>
    <lineage>
        <taxon>Bacteria</taxon>
        <taxon>Pseudomonadati</taxon>
        <taxon>Pseudomonadota</taxon>
        <taxon>Gammaproteobacteria</taxon>
        <taxon>Alteromonadales</taxon>
        <taxon>Alteromonadaceae</taxon>
        <taxon>Alteromonas/Salinimonas group</taxon>
        <taxon>Alteromonas</taxon>
    </lineage>
</organism>
<evidence type="ECO:0000313" key="1">
    <source>
        <dbReference type="EMBL" id="HAW77722.1"/>
    </source>
</evidence>
<dbReference type="Proteomes" id="UP000263517">
    <property type="component" value="Unassembled WGS sequence"/>
</dbReference>
<protein>
    <recommendedName>
        <fullName evidence="3">Terminase</fullName>
    </recommendedName>
</protein>
<feature type="non-terminal residue" evidence="1">
    <location>
        <position position="196"/>
    </location>
</feature>
<proteinExistence type="predicted"/>
<reference evidence="1 2" key="1">
    <citation type="journal article" date="2018" name="Nat. Biotechnol.">
        <title>A standardized bacterial taxonomy based on genome phylogeny substantially revises the tree of life.</title>
        <authorList>
            <person name="Parks D.H."/>
            <person name="Chuvochina M."/>
            <person name="Waite D.W."/>
            <person name="Rinke C."/>
            <person name="Skarshewski A."/>
            <person name="Chaumeil P.A."/>
            <person name="Hugenholtz P."/>
        </authorList>
    </citation>
    <scope>NUCLEOTIDE SEQUENCE [LARGE SCALE GENOMIC DNA]</scope>
    <source>
        <strain evidence="1">UBA11978</strain>
    </source>
</reference>
<dbReference type="EMBL" id="DNAN01000648">
    <property type="protein sequence ID" value="HAW77722.1"/>
    <property type="molecule type" value="Genomic_DNA"/>
</dbReference>
<gene>
    <name evidence="1" type="ORF">DCW74_18550</name>
</gene>
<evidence type="ECO:0008006" key="3">
    <source>
        <dbReference type="Google" id="ProtNLM"/>
    </source>
</evidence>
<name>A0A350P8V5_9ALTE</name>
<dbReference type="AlphaFoldDB" id="A0A350P8V5"/>
<comment type="caution">
    <text evidence="1">The sequence shown here is derived from an EMBL/GenBank/DDBJ whole genome shotgun (WGS) entry which is preliminary data.</text>
</comment>